<gene>
    <name evidence="2" type="ORF">LWC34_54350</name>
</gene>
<evidence type="ECO:0000313" key="2">
    <source>
        <dbReference type="EMBL" id="MCE7011741.1"/>
    </source>
</evidence>
<name>A0ABS8ZY48_9PSEU</name>
<evidence type="ECO:0000313" key="3">
    <source>
        <dbReference type="Proteomes" id="UP001521150"/>
    </source>
</evidence>
<protein>
    <recommendedName>
        <fullName evidence="4">Peptidase inhibitor family I36</fullName>
    </recommendedName>
</protein>
<dbReference type="RefSeq" id="WP_233734504.1">
    <property type="nucleotide sequence ID" value="NZ_JAJVCN010000005.1"/>
</dbReference>
<comment type="caution">
    <text evidence="2">The sequence shown here is derived from an EMBL/GenBank/DDBJ whole genome shotgun (WGS) entry which is preliminary data.</text>
</comment>
<organism evidence="2 3">
    <name type="scientific">Kibdelosporangium philippinense</name>
    <dbReference type="NCBI Taxonomy" id="211113"/>
    <lineage>
        <taxon>Bacteria</taxon>
        <taxon>Bacillati</taxon>
        <taxon>Actinomycetota</taxon>
        <taxon>Actinomycetes</taxon>
        <taxon>Pseudonocardiales</taxon>
        <taxon>Pseudonocardiaceae</taxon>
        <taxon>Kibdelosporangium</taxon>
    </lineage>
</organism>
<keyword evidence="1" id="KW-0732">Signal</keyword>
<evidence type="ECO:0000256" key="1">
    <source>
        <dbReference type="SAM" id="SignalP"/>
    </source>
</evidence>
<keyword evidence="3" id="KW-1185">Reference proteome</keyword>
<feature type="signal peptide" evidence="1">
    <location>
        <begin position="1"/>
        <end position="31"/>
    </location>
</feature>
<accession>A0ABS8ZY48</accession>
<feature type="chain" id="PRO_5046663193" description="Peptidase inhibitor family I36" evidence="1">
    <location>
        <begin position="32"/>
        <end position="154"/>
    </location>
</feature>
<dbReference type="Proteomes" id="UP001521150">
    <property type="component" value="Unassembled WGS sequence"/>
</dbReference>
<proteinExistence type="predicted"/>
<sequence length="154" mass="16640">MGKLRSRSATGITLSVAALAVSLLFAPTASAAIYDLGDGDCPTNDGDAVCIWASARYSGTAVASDGHELPLRYAARFTNSHLSTPDMDNHSLDTVRFLASQSGSIKARVHGKAMCFFEKKNYDYSGNVFKVNDWQDAPTLPWWIAGKISSFRPC</sequence>
<evidence type="ECO:0008006" key="4">
    <source>
        <dbReference type="Google" id="ProtNLM"/>
    </source>
</evidence>
<dbReference type="EMBL" id="JAJVCN010000005">
    <property type="protein sequence ID" value="MCE7011741.1"/>
    <property type="molecule type" value="Genomic_DNA"/>
</dbReference>
<reference evidence="2 3" key="1">
    <citation type="submission" date="2021-12" db="EMBL/GenBank/DDBJ databases">
        <title>Genome sequence of Kibdelosporangium philippinense ATCC 49844.</title>
        <authorList>
            <person name="Fedorov E.A."/>
            <person name="Omeragic M."/>
            <person name="Shalygina K.F."/>
            <person name="Maclea K.S."/>
        </authorList>
    </citation>
    <scope>NUCLEOTIDE SEQUENCE [LARGE SCALE GENOMIC DNA]</scope>
    <source>
        <strain evidence="2 3">ATCC 49844</strain>
    </source>
</reference>